<dbReference type="GO" id="GO:0016746">
    <property type="term" value="F:acyltransferase activity"/>
    <property type="evidence" value="ECO:0007669"/>
    <property type="project" value="UniProtKB-KW"/>
</dbReference>
<evidence type="ECO:0000313" key="3">
    <source>
        <dbReference type="Proteomes" id="UP000736583"/>
    </source>
</evidence>
<reference evidence="2 3" key="1">
    <citation type="submission" date="2021-06" db="EMBL/GenBank/DDBJ databases">
        <authorList>
            <person name="Sun Q."/>
            <person name="Li D."/>
        </authorList>
    </citation>
    <scope>NUCLEOTIDE SEQUENCE [LARGE SCALE GENOMIC DNA]</scope>
    <source>
        <strain evidence="2 3">MSJ-4</strain>
    </source>
</reference>
<dbReference type="PROSITE" id="PS51186">
    <property type="entry name" value="GNAT"/>
    <property type="match status" value="1"/>
</dbReference>
<keyword evidence="2" id="KW-0012">Acyltransferase</keyword>
<sequence length="148" mass="17192">MEVKRFKGEEKNLLEDAYKVRYAVFVEEQNVPVEHERDGLDEKSYHVVIYENNLPVATGRVVDLSGRYKIGRVCVLKEYRRCGYGEKVIEELIHILREINIGEVLLHAQIKSISFYERLGFKAYGNLFEEEGIEHIAMSLILRGAGRF</sequence>
<dbReference type="EMBL" id="JAHLQL010000001">
    <property type="protein sequence ID" value="MBU5590366.1"/>
    <property type="molecule type" value="Genomic_DNA"/>
</dbReference>
<evidence type="ECO:0000313" key="2">
    <source>
        <dbReference type="EMBL" id="MBU5590366.1"/>
    </source>
</evidence>
<dbReference type="PANTHER" id="PTHR13355:SF11">
    <property type="entry name" value="GLUCOSAMINE 6-PHOSPHATE N-ACETYLTRANSFERASE"/>
    <property type="match status" value="1"/>
</dbReference>
<keyword evidence="3" id="KW-1185">Reference proteome</keyword>
<organism evidence="2 3">
    <name type="scientific">Clostridium simiarum</name>
    <dbReference type="NCBI Taxonomy" id="2841506"/>
    <lineage>
        <taxon>Bacteria</taxon>
        <taxon>Bacillati</taxon>
        <taxon>Bacillota</taxon>
        <taxon>Clostridia</taxon>
        <taxon>Eubacteriales</taxon>
        <taxon>Clostridiaceae</taxon>
        <taxon>Clostridium</taxon>
    </lineage>
</organism>
<evidence type="ECO:0000259" key="1">
    <source>
        <dbReference type="PROSITE" id="PS51186"/>
    </source>
</evidence>
<dbReference type="Proteomes" id="UP000736583">
    <property type="component" value="Unassembled WGS sequence"/>
</dbReference>
<dbReference type="InterPro" id="IPR000182">
    <property type="entry name" value="GNAT_dom"/>
</dbReference>
<protein>
    <submittedName>
        <fullName evidence="2">GNAT family N-acetyltransferase</fullName>
        <ecNumber evidence="2">2.3.1.-</ecNumber>
    </submittedName>
</protein>
<feature type="domain" description="N-acetyltransferase" evidence="1">
    <location>
        <begin position="1"/>
        <end position="143"/>
    </location>
</feature>
<comment type="caution">
    <text evidence="2">The sequence shown here is derived from an EMBL/GenBank/DDBJ whole genome shotgun (WGS) entry which is preliminary data.</text>
</comment>
<gene>
    <name evidence="2" type="ORF">KQI89_01180</name>
</gene>
<name>A0ABS6EWB5_9CLOT</name>
<dbReference type="InterPro" id="IPR039143">
    <property type="entry name" value="GNPNAT1-like"/>
</dbReference>
<dbReference type="CDD" id="cd04301">
    <property type="entry name" value="NAT_SF"/>
    <property type="match status" value="1"/>
</dbReference>
<dbReference type="PANTHER" id="PTHR13355">
    <property type="entry name" value="GLUCOSAMINE 6-PHOSPHATE N-ACETYLTRANSFERASE"/>
    <property type="match status" value="1"/>
</dbReference>
<accession>A0ABS6EWB5</accession>
<dbReference type="EC" id="2.3.1.-" evidence="2"/>
<proteinExistence type="predicted"/>
<dbReference type="RefSeq" id="WP_216455580.1">
    <property type="nucleotide sequence ID" value="NZ_JAHLQL010000001.1"/>
</dbReference>
<dbReference type="Pfam" id="PF13673">
    <property type="entry name" value="Acetyltransf_10"/>
    <property type="match status" value="1"/>
</dbReference>
<keyword evidence="2" id="KW-0808">Transferase</keyword>